<gene>
    <name evidence="2" type="ORF">CCR75_008488</name>
</gene>
<keyword evidence="3" id="KW-1185">Reference proteome</keyword>
<dbReference type="AlphaFoldDB" id="A0A976IFH8"/>
<feature type="signal peptide" evidence="1">
    <location>
        <begin position="1"/>
        <end position="23"/>
    </location>
</feature>
<dbReference type="Proteomes" id="UP000294530">
    <property type="component" value="Unassembled WGS sequence"/>
</dbReference>
<name>A0A976IFH8_BRELC</name>
<dbReference type="Gene3D" id="2.60.40.200">
    <property type="entry name" value="Superoxide dismutase, copper/zinc binding domain"/>
    <property type="match status" value="1"/>
</dbReference>
<accession>A0A976IFH8</accession>
<dbReference type="OrthoDB" id="159229at2759"/>
<dbReference type="SUPFAM" id="SSF49329">
    <property type="entry name" value="Cu,Zn superoxide dismutase-like"/>
    <property type="match status" value="1"/>
</dbReference>
<dbReference type="RefSeq" id="XP_067819415.1">
    <property type="nucleotide sequence ID" value="XM_067966540.1"/>
</dbReference>
<sequence>MLRCYGFFASWTLFTLWTGYIGAKVSDRNEQVHRFNNQSATYNFSKLPAYTYTFEPKYSAGVSGSINVQYGGPFSTFAAISIDLDFSKVNSNRITAFNDNCTEEVSVFQWHIHVKWLNKYDSGSFKQCDMAMTGNHYDPLKACGPNSEFAGTSECALKIRPYACNPNNYRNDPLVCEKGDLSGKFGDLKLDKKKQVIRRFYDINYPLPPENTPMWNMILHGVCGKATPRIACAVGRQTSGRGSTT</sequence>
<evidence type="ECO:0000313" key="2">
    <source>
        <dbReference type="EMBL" id="TDH69916.1"/>
    </source>
</evidence>
<dbReference type="GeneID" id="94352211"/>
<dbReference type="GO" id="GO:0006801">
    <property type="term" value="P:superoxide metabolic process"/>
    <property type="evidence" value="ECO:0007669"/>
    <property type="project" value="InterPro"/>
</dbReference>
<dbReference type="GO" id="GO:0046872">
    <property type="term" value="F:metal ion binding"/>
    <property type="evidence" value="ECO:0007669"/>
    <property type="project" value="InterPro"/>
</dbReference>
<reference evidence="2 3" key="1">
    <citation type="journal article" date="2021" name="Genome Biol.">
        <title>AFLAP: assembly-free linkage analysis pipeline using k-mers from genome sequencing data.</title>
        <authorList>
            <person name="Fletcher K."/>
            <person name="Zhang L."/>
            <person name="Gil J."/>
            <person name="Han R."/>
            <person name="Cavanaugh K."/>
            <person name="Michelmore R."/>
        </authorList>
    </citation>
    <scope>NUCLEOTIDE SEQUENCE [LARGE SCALE GENOMIC DNA]</scope>
    <source>
        <strain evidence="2 3">SF5</strain>
    </source>
</reference>
<comment type="caution">
    <text evidence="2">The sequence shown here is derived from an EMBL/GenBank/DDBJ whole genome shotgun (WGS) entry which is preliminary data.</text>
</comment>
<keyword evidence="1" id="KW-0732">Signal</keyword>
<protein>
    <submittedName>
        <fullName evidence="2">Uncharacterized protein</fullName>
    </submittedName>
</protein>
<proteinExistence type="predicted"/>
<dbReference type="KEGG" id="blac:94352211"/>
<evidence type="ECO:0000256" key="1">
    <source>
        <dbReference type="SAM" id="SignalP"/>
    </source>
</evidence>
<dbReference type="EMBL" id="SHOA02000008">
    <property type="protein sequence ID" value="TDH69916.1"/>
    <property type="molecule type" value="Genomic_DNA"/>
</dbReference>
<evidence type="ECO:0000313" key="3">
    <source>
        <dbReference type="Proteomes" id="UP000294530"/>
    </source>
</evidence>
<feature type="chain" id="PRO_5037294599" evidence="1">
    <location>
        <begin position="24"/>
        <end position="245"/>
    </location>
</feature>
<organism evidence="2 3">
    <name type="scientific">Bremia lactucae</name>
    <name type="common">Lettuce downy mildew</name>
    <dbReference type="NCBI Taxonomy" id="4779"/>
    <lineage>
        <taxon>Eukaryota</taxon>
        <taxon>Sar</taxon>
        <taxon>Stramenopiles</taxon>
        <taxon>Oomycota</taxon>
        <taxon>Peronosporomycetes</taxon>
        <taxon>Peronosporales</taxon>
        <taxon>Peronosporaceae</taxon>
        <taxon>Bremia</taxon>
    </lineage>
</organism>
<dbReference type="InterPro" id="IPR036423">
    <property type="entry name" value="SOD-like_Cu/Zn_dom_sf"/>
</dbReference>